<organism evidence="4 5">
    <name type="scientific">Sesamum angolense</name>
    <dbReference type="NCBI Taxonomy" id="2727404"/>
    <lineage>
        <taxon>Eukaryota</taxon>
        <taxon>Viridiplantae</taxon>
        <taxon>Streptophyta</taxon>
        <taxon>Embryophyta</taxon>
        <taxon>Tracheophyta</taxon>
        <taxon>Spermatophyta</taxon>
        <taxon>Magnoliopsida</taxon>
        <taxon>eudicotyledons</taxon>
        <taxon>Gunneridae</taxon>
        <taxon>Pentapetalae</taxon>
        <taxon>asterids</taxon>
        <taxon>lamiids</taxon>
        <taxon>Lamiales</taxon>
        <taxon>Pedaliaceae</taxon>
        <taxon>Sesamum</taxon>
    </lineage>
</organism>
<gene>
    <name evidence="4" type="ORF">Sango_1208500</name>
</gene>
<reference evidence="4" key="2">
    <citation type="journal article" date="2024" name="Plant">
        <title>Genomic evolution and insights into agronomic trait innovations of Sesamum species.</title>
        <authorList>
            <person name="Miao H."/>
            <person name="Wang L."/>
            <person name="Qu L."/>
            <person name="Liu H."/>
            <person name="Sun Y."/>
            <person name="Le M."/>
            <person name="Wang Q."/>
            <person name="Wei S."/>
            <person name="Zheng Y."/>
            <person name="Lin W."/>
            <person name="Duan Y."/>
            <person name="Cao H."/>
            <person name="Xiong S."/>
            <person name="Wang X."/>
            <person name="Wei L."/>
            <person name="Li C."/>
            <person name="Ma Q."/>
            <person name="Ju M."/>
            <person name="Zhao R."/>
            <person name="Li G."/>
            <person name="Mu C."/>
            <person name="Tian Q."/>
            <person name="Mei H."/>
            <person name="Zhang T."/>
            <person name="Gao T."/>
            <person name="Zhang H."/>
        </authorList>
    </citation>
    <scope>NUCLEOTIDE SEQUENCE</scope>
    <source>
        <strain evidence="4">K16</strain>
    </source>
</reference>
<comment type="caution">
    <text evidence="4">The sequence shown here is derived from an EMBL/GenBank/DDBJ whole genome shotgun (WGS) entry which is preliminary data.</text>
</comment>
<keyword evidence="2" id="KW-1133">Transmembrane helix</keyword>
<protein>
    <submittedName>
        <fullName evidence="4">Uncharacterized protein</fullName>
    </submittedName>
</protein>
<sequence>MSSVVVVVLCALLVVHYCLRVFHSESGYCGVETEFDDEMPNLQHSRRQFDFVVDRYSGQLSHSLSARFLVNTFEISSVVVVVLCALLVVHYCLRVFHSESGYCGVETEFDDEMPNLQHSRRQFDFGVDRYSGQLSHSLSARFLVNTFEISSVVVVVLCALLVVHYCLRVFHSESGYCGVETEFDYEMPNLQHSLRQFDFVVDRYSGQLSHSLSARFLVNTFEISSVVVVVLCALLVVHYCLRVFHSESGYCGVETEFNYEMPKHSWRQFDFVVDRYSGRYNSCYNDRSKLHYKKLAVTTADYNSDYFSTDEGSMCHPFDAEAWKHFDRTFGWAFAQMVLRRTVTGLNYFAFSHECILDDGTRSYPVDVDRSSYCYGGGGLYDYDKSGLVYCFFNIMYTADQPLSDSCTTQSPAVAKRLYSSRATAEEMTWHATHQTNEGSMCHPSDAEVWKHFDRMYPAFAGESRDVWLGLCTDGFAPHSQYDHTYSCWPVIITSYTLLPGMCMSFEYIFLTMNMVLHRDKGMKMMMTNKDDDEDNSGDDETDDDDHNNLPPAFYKG</sequence>
<evidence type="ECO:0000256" key="3">
    <source>
        <dbReference type="SAM" id="SignalP"/>
    </source>
</evidence>
<keyword evidence="5" id="KW-1185">Reference proteome</keyword>
<feature type="compositionally biased region" description="Acidic residues" evidence="1">
    <location>
        <begin position="531"/>
        <end position="546"/>
    </location>
</feature>
<dbReference type="Proteomes" id="UP001289374">
    <property type="component" value="Unassembled WGS sequence"/>
</dbReference>
<dbReference type="AlphaFoldDB" id="A0AAE1WXG3"/>
<evidence type="ECO:0000313" key="4">
    <source>
        <dbReference type="EMBL" id="KAK4401024.1"/>
    </source>
</evidence>
<dbReference type="PANTHER" id="PTHR10775:SF182">
    <property type="entry name" value="TRANSPOSON, EN_SPM-LIKE, TRANSPOSASE-ASSOCIATED DOMAIN PROTEIN-RELATED"/>
    <property type="match status" value="1"/>
</dbReference>
<feature type="region of interest" description="Disordered" evidence="1">
    <location>
        <begin position="527"/>
        <end position="557"/>
    </location>
</feature>
<evidence type="ECO:0000256" key="1">
    <source>
        <dbReference type="SAM" id="MobiDB-lite"/>
    </source>
</evidence>
<keyword evidence="2" id="KW-0472">Membrane</keyword>
<feature type="signal peptide" evidence="3">
    <location>
        <begin position="1"/>
        <end position="20"/>
    </location>
</feature>
<feature type="transmembrane region" description="Helical" evidence="2">
    <location>
        <begin position="142"/>
        <end position="165"/>
    </location>
</feature>
<accession>A0AAE1WXG3</accession>
<dbReference type="PANTHER" id="PTHR10775">
    <property type="entry name" value="OS08G0208400 PROTEIN"/>
    <property type="match status" value="1"/>
</dbReference>
<feature type="transmembrane region" description="Helical" evidence="2">
    <location>
        <begin position="496"/>
        <end position="517"/>
    </location>
</feature>
<dbReference type="InterPro" id="IPR004242">
    <property type="entry name" value="Transposase_21"/>
</dbReference>
<dbReference type="Pfam" id="PF02992">
    <property type="entry name" value="Transposase_21"/>
    <property type="match status" value="1"/>
</dbReference>
<evidence type="ECO:0000256" key="2">
    <source>
        <dbReference type="SAM" id="Phobius"/>
    </source>
</evidence>
<proteinExistence type="predicted"/>
<evidence type="ECO:0000313" key="5">
    <source>
        <dbReference type="Proteomes" id="UP001289374"/>
    </source>
</evidence>
<feature type="transmembrane region" description="Helical" evidence="2">
    <location>
        <begin position="75"/>
        <end position="93"/>
    </location>
</feature>
<name>A0AAE1WXG3_9LAMI</name>
<keyword evidence="2" id="KW-0812">Transmembrane</keyword>
<reference evidence="4" key="1">
    <citation type="submission" date="2020-06" db="EMBL/GenBank/DDBJ databases">
        <authorList>
            <person name="Li T."/>
            <person name="Hu X."/>
            <person name="Zhang T."/>
            <person name="Song X."/>
            <person name="Zhang H."/>
            <person name="Dai N."/>
            <person name="Sheng W."/>
            <person name="Hou X."/>
            <person name="Wei L."/>
        </authorList>
    </citation>
    <scope>NUCLEOTIDE SEQUENCE</scope>
    <source>
        <strain evidence="4">K16</strain>
        <tissue evidence="4">Leaf</tissue>
    </source>
</reference>
<keyword evidence="3" id="KW-0732">Signal</keyword>
<feature type="chain" id="PRO_5042081223" evidence="3">
    <location>
        <begin position="21"/>
        <end position="557"/>
    </location>
</feature>
<dbReference type="EMBL" id="JACGWL010000006">
    <property type="protein sequence ID" value="KAK4401024.1"/>
    <property type="molecule type" value="Genomic_DNA"/>
</dbReference>